<keyword evidence="3" id="KW-1185">Reference proteome</keyword>
<dbReference type="InterPro" id="IPR036514">
    <property type="entry name" value="SGNH_hydro_sf"/>
</dbReference>
<feature type="domain" description="SGNH hydrolase-type esterase" evidence="1">
    <location>
        <begin position="30"/>
        <end position="188"/>
    </location>
</feature>
<proteinExistence type="predicted"/>
<accession>A0A220VFM5</accession>
<dbReference type="CDD" id="cd01822">
    <property type="entry name" value="Lysophospholipase_L1_like"/>
    <property type="match status" value="1"/>
</dbReference>
<dbReference type="InterPro" id="IPR013830">
    <property type="entry name" value="SGNH_hydro"/>
</dbReference>
<dbReference type="PANTHER" id="PTHR30383:SF24">
    <property type="entry name" value="THIOESTERASE 1_PROTEASE 1_LYSOPHOSPHOLIPASE L1"/>
    <property type="match status" value="1"/>
</dbReference>
<gene>
    <name evidence="2" type="ORF">CF386_08130</name>
</gene>
<dbReference type="GO" id="GO:0004622">
    <property type="term" value="F:phosphatidylcholine lysophospholipase activity"/>
    <property type="evidence" value="ECO:0007669"/>
    <property type="project" value="TreeGrafter"/>
</dbReference>
<dbReference type="Pfam" id="PF13472">
    <property type="entry name" value="Lipase_GDSL_2"/>
    <property type="match status" value="1"/>
</dbReference>
<dbReference type="Gene3D" id="3.40.50.1110">
    <property type="entry name" value="SGNH hydrolase"/>
    <property type="match status" value="1"/>
</dbReference>
<dbReference type="AlphaFoldDB" id="A0A220VFM5"/>
<evidence type="ECO:0000313" key="3">
    <source>
        <dbReference type="Proteomes" id="UP000242175"/>
    </source>
</evidence>
<dbReference type="PANTHER" id="PTHR30383">
    <property type="entry name" value="THIOESTERASE 1/PROTEASE 1/LYSOPHOSPHOLIPASE L1"/>
    <property type="match status" value="1"/>
</dbReference>
<dbReference type="KEGG" id="pmai:CF386_08130"/>
<dbReference type="SUPFAM" id="SSF52266">
    <property type="entry name" value="SGNH hydrolase"/>
    <property type="match status" value="1"/>
</dbReference>
<sequence length="204" mass="23342">MRHCLSFTVILILSLILFLSSHVYSRTLLILGDSLSSGYLISVEKRWSNLLQEKFDENKIDIQIINASISGATSNDVLRKLPNLIKKYKPKYILIEIGGNDGLRGYSPDIIKSNINQLIDLSLKSKAYVFLQAIRLPRNYGKKYITAFEKIYTDFKNVKGVKVIPFFPEAIFLNPELMMSDQIHPNVKAQPLMANFIFNELKKI</sequence>
<organism evidence="2 3">
    <name type="scientific">Paraphotobacterium marinum</name>
    <dbReference type="NCBI Taxonomy" id="1755811"/>
    <lineage>
        <taxon>Bacteria</taxon>
        <taxon>Pseudomonadati</taxon>
        <taxon>Pseudomonadota</taxon>
        <taxon>Gammaproteobacteria</taxon>
        <taxon>Vibrionales</taxon>
        <taxon>Vibrionaceae</taxon>
        <taxon>Paraphotobacterium</taxon>
    </lineage>
</organism>
<reference evidence="2 3" key="1">
    <citation type="journal article" date="2016" name="Int. J. Syst. Evol. Microbiol.">
        <title>Paraphotobacterium marinum gen. nov., sp. nov., a member of the family Vibrionaceae, isolated from surface seawater.</title>
        <authorList>
            <person name="Huang Z."/>
            <person name="Dong C."/>
            <person name="Shao Z."/>
        </authorList>
    </citation>
    <scope>NUCLEOTIDE SEQUENCE [LARGE SCALE GENOMIC DNA]</scope>
    <source>
        <strain evidence="2 3">NSCS20N07D</strain>
    </source>
</reference>
<protein>
    <submittedName>
        <fullName evidence="2">Arylesterase</fullName>
    </submittedName>
</protein>
<name>A0A220VFM5_9GAMM</name>
<dbReference type="EMBL" id="CP022356">
    <property type="protein sequence ID" value="ASK79026.1"/>
    <property type="molecule type" value="Genomic_DNA"/>
</dbReference>
<evidence type="ECO:0000313" key="2">
    <source>
        <dbReference type="EMBL" id="ASK79026.1"/>
    </source>
</evidence>
<dbReference type="Proteomes" id="UP000242175">
    <property type="component" value="Chromosome small"/>
</dbReference>
<evidence type="ECO:0000259" key="1">
    <source>
        <dbReference type="Pfam" id="PF13472"/>
    </source>
</evidence>
<dbReference type="InterPro" id="IPR051532">
    <property type="entry name" value="Ester_Hydrolysis_Enzymes"/>
</dbReference>